<evidence type="ECO:0000256" key="6">
    <source>
        <dbReference type="SAM" id="SignalP"/>
    </source>
</evidence>
<evidence type="ECO:0000256" key="3">
    <source>
        <dbReference type="ARBA" id="ARBA00022729"/>
    </source>
</evidence>
<dbReference type="Gene3D" id="2.40.160.50">
    <property type="entry name" value="membrane protein fhac: a member of the omp85/tpsb transporter family"/>
    <property type="match status" value="1"/>
</dbReference>
<gene>
    <name evidence="8" type="ORF">GCM10011312_11100</name>
</gene>
<keyword evidence="2" id="KW-0812">Transmembrane</keyword>
<reference evidence="8" key="1">
    <citation type="journal article" date="2014" name="Int. J. Syst. Evol. Microbiol.">
        <title>Complete genome sequence of Corynebacterium casei LMG S-19264T (=DSM 44701T), isolated from a smear-ripened cheese.</title>
        <authorList>
            <consortium name="US DOE Joint Genome Institute (JGI-PGF)"/>
            <person name="Walter F."/>
            <person name="Albersmeier A."/>
            <person name="Kalinowski J."/>
            <person name="Ruckert C."/>
        </authorList>
    </citation>
    <scope>NUCLEOTIDE SEQUENCE</scope>
    <source>
        <strain evidence="8">CGMCC 1.12924</strain>
    </source>
</reference>
<keyword evidence="9" id="KW-1185">Reference proteome</keyword>
<evidence type="ECO:0000256" key="2">
    <source>
        <dbReference type="ARBA" id="ARBA00022692"/>
    </source>
</evidence>
<dbReference type="Proteomes" id="UP000652231">
    <property type="component" value="Unassembled WGS sequence"/>
</dbReference>
<dbReference type="PANTHER" id="PTHR12815">
    <property type="entry name" value="SORTING AND ASSEMBLY MACHINERY SAMM50 PROTEIN FAMILY MEMBER"/>
    <property type="match status" value="1"/>
</dbReference>
<comment type="subcellular location">
    <subcellularLocation>
        <location evidence="1">Membrane</location>
    </subcellularLocation>
</comment>
<dbReference type="PROSITE" id="PS51257">
    <property type="entry name" value="PROKAR_LIPOPROTEIN"/>
    <property type="match status" value="1"/>
</dbReference>
<feature type="domain" description="Bacterial surface antigen (D15)" evidence="7">
    <location>
        <begin position="404"/>
        <end position="835"/>
    </location>
</feature>
<evidence type="ECO:0000256" key="1">
    <source>
        <dbReference type="ARBA" id="ARBA00004370"/>
    </source>
</evidence>
<evidence type="ECO:0000313" key="9">
    <source>
        <dbReference type="Proteomes" id="UP000652231"/>
    </source>
</evidence>
<evidence type="ECO:0000256" key="4">
    <source>
        <dbReference type="ARBA" id="ARBA00023136"/>
    </source>
</evidence>
<sequence>MKKLFAKIPLFLLTLIILSSCDAVKKVSENDFLLTKNTILIDDQESSDAGAYSQIIQEPNSRLLTIPIALHFYNLASEKTDSVYYAQLYKTPQKKKRLVSIFSQKQVDEIVNYKVGFNNWIKSNGEAPVVIRKDRAERSKERIEEYYKSFGWLNAKASYEIIEDTLKEKRASIIYKVERQQPYFLDSIVKKIDSPIVDSLFKSTERKSLIRSGQQYSRNNFADERDRVTVQMRNSGLFHFNQEAISFISDTVNTGHKANIEYLISDRAIQSGDTTLREPFKIHKVQKIKIITDYSFENRNKKFQDSVNFNGYTLYSYDKMSYRPKAITDAVFIEPGGIFKDTDRTLTYNHLSELRVFRYPNISYEIDPADSTDTDLIATILLTPRKKFGANFDVDVSTSNIQDIGIGFSTSFLTRNVFKGAETLEISVRGSIGSSKDVAERDSRFFNLSEVGGDVKLGVPRILFPLNTEGIIPKYMSPYTNLSVGASSQSNIGLDKQTTNLIWNYKWSPSRIHTYRMDLANVQYIRNLNTGNYFNVYKNSYDRLNDIALENSSNINPFYFNLDDNNNPQSLIIPEGAEGFLNDFNQTDLQGLTEEDRQTIRNINQQKDRLTENNLIFASNISWIRDSRQSVFDNQFSRIRLKLEFAGNLLAGVSSLAGIEKNNNDNYEVFNVTFSQYVKFDGEYVRYWEVNKQTQVAMRLFGGIAIPYGNSNSIPFSRSYFAGGPNDNRGWLPFKLGPGASDRGDEFNEANFKLAANIEYRFTILGSFKGALFVDAGNIWNALDNITDEKSTFEEFSDLKNVALGSGFGLRYDFGFFVLRGDLGFKTYNPAREEGDRWFKEYNFSNTVLNIGINYPF</sequence>
<evidence type="ECO:0000256" key="5">
    <source>
        <dbReference type="ARBA" id="ARBA00023237"/>
    </source>
</evidence>
<proteinExistence type="predicted"/>
<evidence type="ECO:0000259" key="7">
    <source>
        <dbReference type="Pfam" id="PF01103"/>
    </source>
</evidence>
<dbReference type="PANTHER" id="PTHR12815:SF47">
    <property type="entry name" value="TRANSLOCATION AND ASSEMBLY MODULE SUBUNIT TAMA"/>
    <property type="match status" value="1"/>
</dbReference>
<keyword evidence="5" id="KW-0998">Cell outer membrane</keyword>
<keyword evidence="4" id="KW-0472">Membrane</keyword>
<feature type="chain" id="PRO_5035304334" evidence="6">
    <location>
        <begin position="23"/>
        <end position="857"/>
    </location>
</feature>
<keyword evidence="3 6" id="KW-0732">Signal</keyword>
<evidence type="ECO:0000313" key="8">
    <source>
        <dbReference type="EMBL" id="GGD89004.1"/>
    </source>
</evidence>
<dbReference type="EMBL" id="BMGK01000004">
    <property type="protein sequence ID" value="GGD89004.1"/>
    <property type="molecule type" value="Genomic_DNA"/>
</dbReference>
<feature type="signal peptide" evidence="6">
    <location>
        <begin position="1"/>
        <end position="22"/>
    </location>
</feature>
<accession>A0A8J2V8X1</accession>
<dbReference type="InterPro" id="IPR000184">
    <property type="entry name" value="Bac_surfAg_D15"/>
</dbReference>
<dbReference type="RefSeq" id="WP_188440378.1">
    <property type="nucleotide sequence ID" value="NZ_BMGK01000004.1"/>
</dbReference>
<dbReference type="AlphaFoldDB" id="A0A8J2V8X1"/>
<protein>
    <submittedName>
        <fullName evidence="8">Membrane protein</fullName>
    </submittedName>
</protein>
<dbReference type="GO" id="GO:0019867">
    <property type="term" value="C:outer membrane"/>
    <property type="evidence" value="ECO:0007669"/>
    <property type="project" value="InterPro"/>
</dbReference>
<reference evidence="8" key="2">
    <citation type="submission" date="2020-09" db="EMBL/GenBank/DDBJ databases">
        <authorList>
            <person name="Sun Q."/>
            <person name="Zhou Y."/>
        </authorList>
    </citation>
    <scope>NUCLEOTIDE SEQUENCE</scope>
    <source>
        <strain evidence="8">CGMCC 1.12924</strain>
    </source>
</reference>
<dbReference type="Pfam" id="PF01103">
    <property type="entry name" value="Omp85"/>
    <property type="match status" value="1"/>
</dbReference>
<dbReference type="InterPro" id="IPR039910">
    <property type="entry name" value="D15-like"/>
</dbReference>
<organism evidence="8 9">
    <name type="scientific">Planktosalinus lacus</name>
    <dbReference type="NCBI Taxonomy" id="1526573"/>
    <lineage>
        <taxon>Bacteria</taxon>
        <taxon>Pseudomonadati</taxon>
        <taxon>Bacteroidota</taxon>
        <taxon>Flavobacteriia</taxon>
        <taxon>Flavobacteriales</taxon>
        <taxon>Flavobacteriaceae</taxon>
        <taxon>Planktosalinus</taxon>
    </lineage>
</organism>
<comment type="caution">
    <text evidence="8">The sequence shown here is derived from an EMBL/GenBank/DDBJ whole genome shotgun (WGS) entry which is preliminary data.</text>
</comment>
<name>A0A8J2V8X1_9FLAO</name>